<dbReference type="EMBL" id="AGNL01004050">
    <property type="protein sequence ID" value="EJK73982.1"/>
    <property type="molecule type" value="Genomic_DNA"/>
</dbReference>
<reference evidence="2 3" key="1">
    <citation type="journal article" date="2012" name="Genome Biol.">
        <title>Genome and low-iron response of an oceanic diatom adapted to chronic iron limitation.</title>
        <authorList>
            <person name="Lommer M."/>
            <person name="Specht M."/>
            <person name="Roy A.S."/>
            <person name="Kraemer L."/>
            <person name="Andreson R."/>
            <person name="Gutowska M.A."/>
            <person name="Wolf J."/>
            <person name="Bergner S.V."/>
            <person name="Schilhabel M.B."/>
            <person name="Klostermeier U.C."/>
            <person name="Beiko R.G."/>
            <person name="Rosenstiel P."/>
            <person name="Hippler M."/>
            <person name="Laroche J."/>
        </authorList>
    </citation>
    <scope>NUCLEOTIDE SEQUENCE [LARGE SCALE GENOMIC DNA]</scope>
    <source>
        <strain evidence="2 3">CCMP1005</strain>
    </source>
</reference>
<feature type="compositionally biased region" description="Basic and acidic residues" evidence="1">
    <location>
        <begin position="302"/>
        <end position="325"/>
    </location>
</feature>
<accession>K0TNZ0</accession>
<dbReference type="AlphaFoldDB" id="K0TNZ0"/>
<keyword evidence="3" id="KW-1185">Reference proteome</keyword>
<name>K0TNZ0_THAOC</name>
<proteinExistence type="predicted"/>
<evidence type="ECO:0000313" key="3">
    <source>
        <dbReference type="Proteomes" id="UP000266841"/>
    </source>
</evidence>
<organism evidence="2 3">
    <name type="scientific">Thalassiosira oceanica</name>
    <name type="common">Marine diatom</name>
    <dbReference type="NCBI Taxonomy" id="159749"/>
    <lineage>
        <taxon>Eukaryota</taxon>
        <taxon>Sar</taxon>
        <taxon>Stramenopiles</taxon>
        <taxon>Ochrophyta</taxon>
        <taxon>Bacillariophyta</taxon>
        <taxon>Coscinodiscophyceae</taxon>
        <taxon>Thalassiosirophycidae</taxon>
        <taxon>Thalassiosirales</taxon>
        <taxon>Thalassiosiraceae</taxon>
        <taxon>Thalassiosira</taxon>
    </lineage>
</organism>
<feature type="compositionally biased region" description="Basic and acidic residues" evidence="1">
    <location>
        <begin position="172"/>
        <end position="181"/>
    </location>
</feature>
<evidence type="ECO:0000256" key="1">
    <source>
        <dbReference type="SAM" id="MobiDB-lite"/>
    </source>
</evidence>
<dbReference type="Proteomes" id="UP000266841">
    <property type="component" value="Unassembled WGS sequence"/>
</dbReference>
<sequence length="325" mass="35691">MREGVLDIALGNAANPARIAPALRQAENGKVWVRQIGYGPLVQPLNDDRHQSAGAATMAPMSPLKHRGREVKDSWESWPLIMGGKNAAKKYRSTKAGNINALLVERDALGQVRYDADKTDRTMGTRRPISHGETPCRRRDAPWVSGGRPGHLSGMTVPLPASFVRPKHRLPPRPERRRHESSDEDDDGSDSVDAAGRVKRMSSGNRSGLQDAGDLAAAERKLRERQRSPKGWEEGGERQLRSNNGASQRELEDLEAAELAAASSMTVARGIDNQYRPIPRVAKECREPSMAAHAWKEAGGGIRRDGRRAGSGWRGDEETAKMHSQ</sequence>
<protein>
    <submittedName>
        <fullName evidence="2">Uncharacterized protein</fullName>
    </submittedName>
</protein>
<gene>
    <name evidence="2" type="ORF">THAOC_04371</name>
</gene>
<dbReference type="OrthoDB" id="6022at2759"/>
<comment type="caution">
    <text evidence="2">The sequence shown here is derived from an EMBL/GenBank/DDBJ whole genome shotgun (WGS) entry which is preliminary data.</text>
</comment>
<feature type="region of interest" description="Disordered" evidence="1">
    <location>
        <begin position="116"/>
        <end position="251"/>
    </location>
</feature>
<evidence type="ECO:0000313" key="2">
    <source>
        <dbReference type="EMBL" id="EJK73982.1"/>
    </source>
</evidence>
<feature type="compositionally biased region" description="Basic and acidic residues" evidence="1">
    <location>
        <begin position="217"/>
        <end position="240"/>
    </location>
</feature>
<feature type="region of interest" description="Disordered" evidence="1">
    <location>
        <begin position="292"/>
        <end position="325"/>
    </location>
</feature>